<feature type="repeat" description="ANK" evidence="2">
    <location>
        <begin position="81"/>
        <end position="113"/>
    </location>
</feature>
<comment type="caution">
    <text evidence="3">The sequence shown here is derived from an EMBL/GenBank/DDBJ whole genome shotgun (WGS) entry which is preliminary data.</text>
</comment>
<organism evidence="3 4">
    <name type="scientific">Quillaja saponaria</name>
    <name type="common">Soap bark tree</name>
    <dbReference type="NCBI Taxonomy" id="32244"/>
    <lineage>
        <taxon>Eukaryota</taxon>
        <taxon>Viridiplantae</taxon>
        <taxon>Streptophyta</taxon>
        <taxon>Embryophyta</taxon>
        <taxon>Tracheophyta</taxon>
        <taxon>Spermatophyta</taxon>
        <taxon>Magnoliopsida</taxon>
        <taxon>eudicotyledons</taxon>
        <taxon>Gunneridae</taxon>
        <taxon>Pentapetalae</taxon>
        <taxon>rosids</taxon>
        <taxon>fabids</taxon>
        <taxon>Fabales</taxon>
        <taxon>Quillajaceae</taxon>
        <taxon>Quillaja</taxon>
    </lineage>
</organism>
<proteinExistence type="predicted"/>
<accession>A0AAD7Q6Z1</accession>
<gene>
    <name evidence="3" type="ORF">O6P43_005498</name>
</gene>
<comment type="subcellular location">
    <subcellularLocation>
        <location evidence="1">Cell membrane</location>
        <topology evidence="1">Peripheral membrane protein</topology>
        <orientation evidence="1">Cytoplasmic side</orientation>
    </subcellularLocation>
</comment>
<name>A0AAD7Q6Z1_QUISA</name>
<dbReference type="InterPro" id="IPR036770">
    <property type="entry name" value="Ankyrin_rpt-contain_sf"/>
</dbReference>
<evidence type="ECO:0000313" key="4">
    <source>
        <dbReference type="Proteomes" id="UP001163823"/>
    </source>
</evidence>
<evidence type="ECO:0000256" key="2">
    <source>
        <dbReference type="PROSITE-ProRule" id="PRU00023"/>
    </source>
</evidence>
<protein>
    <submittedName>
        <fullName evidence="3">Ankyrin repeat family protein</fullName>
    </submittedName>
</protein>
<dbReference type="GO" id="GO:0005886">
    <property type="term" value="C:plasma membrane"/>
    <property type="evidence" value="ECO:0007669"/>
    <property type="project" value="UniProtKB-SubCell"/>
</dbReference>
<evidence type="ECO:0000313" key="3">
    <source>
        <dbReference type="EMBL" id="KAJ7975601.1"/>
    </source>
</evidence>
<dbReference type="Gene3D" id="1.25.40.20">
    <property type="entry name" value="Ankyrin repeat-containing domain"/>
    <property type="match status" value="1"/>
</dbReference>
<dbReference type="AlphaFoldDB" id="A0AAD7Q6Z1"/>
<reference evidence="3" key="1">
    <citation type="journal article" date="2023" name="Science">
        <title>Elucidation of the pathway for biosynthesis of saponin adjuvants from the soapbark tree.</title>
        <authorList>
            <person name="Reed J."/>
            <person name="Orme A."/>
            <person name="El-Demerdash A."/>
            <person name="Owen C."/>
            <person name="Martin L.B.B."/>
            <person name="Misra R.C."/>
            <person name="Kikuchi S."/>
            <person name="Rejzek M."/>
            <person name="Martin A.C."/>
            <person name="Harkess A."/>
            <person name="Leebens-Mack J."/>
            <person name="Louveau T."/>
            <person name="Stephenson M.J."/>
            <person name="Osbourn A."/>
        </authorList>
    </citation>
    <scope>NUCLEOTIDE SEQUENCE</scope>
    <source>
        <strain evidence="3">S10</strain>
    </source>
</reference>
<dbReference type="InterPro" id="IPR002110">
    <property type="entry name" value="Ankyrin_rpt"/>
</dbReference>
<keyword evidence="4" id="KW-1185">Reference proteome</keyword>
<dbReference type="SUPFAM" id="SSF48403">
    <property type="entry name" value="Ankyrin repeat"/>
    <property type="match status" value="1"/>
</dbReference>
<dbReference type="EMBL" id="JARAOO010000003">
    <property type="protein sequence ID" value="KAJ7975601.1"/>
    <property type="molecule type" value="Genomic_DNA"/>
</dbReference>
<keyword evidence="2" id="KW-0040">ANK repeat</keyword>
<dbReference type="PROSITE" id="PS50088">
    <property type="entry name" value="ANK_REPEAT"/>
    <property type="match status" value="1"/>
</dbReference>
<dbReference type="EMBL" id="JARAOO010000003">
    <property type="protein sequence ID" value="KAJ7975602.1"/>
    <property type="molecule type" value="Genomic_DNA"/>
</dbReference>
<dbReference type="PROSITE" id="PS50297">
    <property type="entry name" value="ANK_REP_REGION"/>
    <property type="match status" value="1"/>
</dbReference>
<dbReference type="KEGG" id="qsa:O6P43_005498"/>
<evidence type="ECO:0000256" key="1">
    <source>
        <dbReference type="ARBA" id="ARBA00004413"/>
    </source>
</evidence>
<dbReference type="Pfam" id="PF00023">
    <property type="entry name" value="Ank"/>
    <property type="match status" value="1"/>
</dbReference>
<dbReference type="Proteomes" id="UP001163823">
    <property type="component" value="Chromosome 3"/>
</dbReference>
<sequence length="469" mass="52585">MKSSEQLDWEFFIKDKLYSVLRNDDKEGFVDMMNSLSNKLEVFPAEILSAICHEEAREIAASVFNGETGIKVDVNAVNPITNLPILHFAAYAGNVDMVDSLLRHGAHTDVRCNCENSEQFMDINGMTPLNVALHRMSKGIDEFLANWSSKQSLFNMIIRLCLPFATRGKREIVKLLAWTTEGIEYEIYRYAKEGKVVELAALLLVAREKVMSPSIFEKVGNFSWPHESTTLRQYISYEIASLTALHTRLVHETGNHAFLQTCNDKRASMKSMLVLLEIFERAGDDITAYIEQSESESNIEVARGVAWLIQEADFSFKYADIDILDINCDNGGMGQLPDEVDREIEKEKSIGIPLPDCMDLSDFPRRRKGGKEDFWNITVNAGKLLAIKNMTTNVTGNSFGNKNLPTQSYHTLRCLNASTSSGFAMRVEAKNTIQSYGSTIMGKISTEQAVCLCCIRCYSATSKTCISSK</sequence>